<name>A0ABR2L9W1_9EUKA</name>
<evidence type="ECO:0000256" key="1">
    <source>
        <dbReference type="SAM" id="Phobius"/>
    </source>
</evidence>
<keyword evidence="1" id="KW-0812">Transmembrane</keyword>
<feature type="transmembrane region" description="Helical" evidence="1">
    <location>
        <begin position="132"/>
        <end position="151"/>
    </location>
</feature>
<proteinExistence type="predicted"/>
<feature type="transmembrane region" description="Helical" evidence="1">
    <location>
        <begin position="308"/>
        <end position="325"/>
    </location>
</feature>
<feature type="transmembrane region" description="Helical" evidence="1">
    <location>
        <begin position="184"/>
        <end position="204"/>
    </location>
</feature>
<gene>
    <name evidence="2" type="ORF">M9Y10_002450</name>
</gene>
<feature type="transmembrane region" description="Helical" evidence="1">
    <location>
        <begin position="43"/>
        <end position="62"/>
    </location>
</feature>
<evidence type="ECO:0008006" key="4">
    <source>
        <dbReference type="Google" id="ProtNLM"/>
    </source>
</evidence>
<reference evidence="2 3" key="1">
    <citation type="submission" date="2024-04" db="EMBL/GenBank/DDBJ databases">
        <title>Tritrichomonas musculus Genome.</title>
        <authorList>
            <person name="Alves-Ferreira E."/>
            <person name="Grigg M."/>
            <person name="Lorenzi H."/>
            <person name="Galac M."/>
        </authorList>
    </citation>
    <scope>NUCLEOTIDE SEQUENCE [LARGE SCALE GENOMIC DNA]</scope>
    <source>
        <strain evidence="2 3">EAF2021</strain>
    </source>
</reference>
<dbReference type="Proteomes" id="UP001470230">
    <property type="component" value="Unassembled WGS sequence"/>
</dbReference>
<evidence type="ECO:0000313" key="2">
    <source>
        <dbReference type="EMBL" id="KAK8900127.1"/>
    </source>
</evidence>
<keyword evidence="1" id="KW-1133">Transmembrane helix</keyword>
<dbReference type="EMBL" id="JAPFFF010000001">
    <property type="protein sequence ID" value="KAK8900127.1"/>
    <property type="molecule type" value="Genomic_DNA"/>
</dbReference>
<feature type="transmembrane region" description="Helical" evidence="1">
    <location>
        <begin position="279"/>
        <end position="296"/>
    </location>
</feature>
<feature type="transmembrane region" description="Helical" evidence="1">
    <location>
        <begin position="106"/>
        <end position="125"/>
    </location>
</feature>
<sequence length="368" mass="43863">MELNSLTQIFLFPQALFAFVLLIAEVIFVNFDYFGFMDNANNYFIFDYLHYSIFFFCFWWCTSAFTQEYVKSFVVSFFVFYDKQIYSFVIDRKQIGEENIPPWTQYLFFFSLFITPIFSKVIMLNDFSNCELFFAILLMFLISNLSIFSLYTSCIPQAITICTYVNKYIHVDSSKSKRFLKKNLLLGFQIFLFLSVCELFPNLYQILIERLQQTRICQEGVRLITGQSYDIYPQKIVTESKDLSYFGRLGHFIKNDDEYQVVIIGYILISFFYKKFKQYYENCFIIVAILSLLTPSFKDPYDSDFSAYEIHFFIFKTYLLIAFATECKRLKEEQFIVGVLLTSLFTMKHNGHFLEKLVLYISELKDFF</sequence>
<feature type="transmembrane region" description="Helical" evidence="1">
    <location>
        <begin position="9"/>
        <end position="31"/>
    </location>
</feature>
<keyword evidence="1" id="KW-0472">Membrane</keyword>
<comment type="caution">
    <text evidence="2">The sequence shown here is derived from an EMBL/GenBank/DDBJ whole genome shotgun (WGS) entry which is preliminary data.</text>
</comment>
<keyword evidence="3" id="KW-1185">Reference proteome</keyword>
<organism evidence="2 3">
    <name type="scientific">Tritrichomonas musculus</name>
    <dbReference type="NCBI Taxonomy" id="1915356"/>
    <lineage>
        <taxon>Eukaryota</taxon>
        <taxon>Metamonada</taxon>
        <taxon>Parabasalia</taxon>
        <taxon>Tritrichomonadida</taxon>
        <taxon>Tritrichomonadidae</taxon>
        <taxon>Tritrichomonas</taxon>
    </lineage>
</organism>
<protein>
    <recommendedName>
        <fullName evidence="4">Transmembrane protein</fullName>
    </recommendedName>
</protein>
<accession>A0ABR2L9W1</accession>
<evidence type="ECO:0000313" key="3">
    <source>
        <dbReference type="Proteomes" id="UP001470230"/>
    </source>
</evidence>